<reference evidence="1" key="1">
    <citation type="submission" date="2018-05" db="EMBL/GenBank/DDBJ databases">
        <authorList>
            <person name="Lanie J.A."/>
            <person name="Ng W.-L."/>
            <person name="Kazmierczak K.M."/>
            <person name="Andrzejewski T.M."/>
            <person name="Davidsen T.M."/>
            <person name="Wayne K.J."/>
            <person name="Tettelin H."/>
            <person name="Glass J.I."/>
            <person name="Rusch D."/>
            <person name="Podicherti R."/>
            <person name="Tsui H.-C.T."/>
            <person name="Winkler M.E."/>
        </authorList>
    </citation>
    <scope>NUCLEOTIDE SEQUENCE</scope>
</reference>
<gene>
    <name evidence="1" type="ORF">METZ01_LOCUS208193</name>
</gene>
<dbReference type="EMBL" id="UINC01046834">
    <property type="protein sequence ID" value="SVB55339.1"/>
    <property type="molecule type" value="Genomic_DNA"/>
</dbReference>
<organism evidence="1">
    <name type="scientific">marine metagenome</name>
    <dbReference type="NCBI Taxonomy" id="408172"/>
    <lineage>
        <taxon>unclassified sequences</taxon>
        <taxon>metagenomes</taxon>
        <taxon>ecological metagenomes</taxon>
    </lineage>
</organism>
<protein>
    <submittedName>
        <fullName evidence="1">Uncharacterized protein</fullName>
    </submittedName>
</protein>
<name>A0A382EY45_9ZZZZ</name>
<dbReference type="AlphaFoldDB" id="A0A382EY45"/>
<feature type="non-terminal residue" evidence="1">
    <location>
        <position position="1"/>
    </location>
</feature>
<accession>A0A382EY45</accession>
<proteinExistence type="predicted"/>
<sequence length="102" mass="11337">TSIVFCNLTGPQDFALRSVSLTMVSLIQVADHKIQIGLGKEMYSARFFLEEAKILFPNGMKGENNYILLGMYFERNSVGIIPQIRFHPGLIGTSIRMTLGIG</sequence>
<evidence type="ECO:0000313" key="1">
    <source>
        <dbReference type="EMBL" id="SVB55339.1"/>
    </source>
</evidence>